<dbReference type="OrthoDB" id="9796786at2"/>
<proteinExistence type="predicted"/>
<dbReference type="Gene3D" id="1.10.260.40">
    <property type="entry name" value="lambda repressor-like DNA-binding domains"/>
    <property type="match status" value="1"/>
</dbReference>
<dbReference type="InterPro" id="IPR039060">
    <property type="entry name" value="Antitox_HigA"/>
</dbReference>
<dbReference type="InterPro" id="IPR001387">
    <property type="entry name" value="Cro/C1-type_HTH"/>
</dbReference>
<evidence type="ECO:0000313" key="3">
    <source>
        <dbReference type="Proteomes" id="UP000184693"/>
    </source>
</evidence>
<dbReference type="GO" id="GO:0001046">
    <property type="term" value="F:core promoter sequence-specific DNA binding"/>
    <property type="evidence" value="ECO:0007669"/>
    <property type="project" value="TreeGrafter"/>
</dbReference>
<protein>
    <submittedName>
        <fullName evidence="2">HTH-type transcriptional regulator / antitoxin HigA</fullName>
    </submittedName>
</protein>
<dbReference type="SMART" id="SM00530">
    <property type="entry name" value="HTH_XRE"/>
    <property type="match status" value="1"/>
</dbReference>
<dbReference type="PROSITE" id="PS50943">
    <property type="entry name" value="HTH_CROC1"/>
    <property type="match status" value="1"/>
</dbReference>
<dbReference type="PANTHER" id="PTHR40455">
    <property type="entry name" value="ANTITOXIN HIGA"/>
    <property type="match status" value="1"/>
</dbReference>
<organism evidence="2 3">
    <name type="scientific">Paraburkholderia phenazinium</name>
    <dbReference type="NCBI Taxonomy" id="60549"/>
    <lineage>
        <taxon>Bacteria</taxon>
        <taxon>Pseudomonadati</taxon>
        <taxon>Pseudomonadota</taxon>
        <taxon>Betaproteobacteria</taxon>
        <taxon>Burkholderiales</taxon>
        <taxon>Burkholderiaceae</taxon>
        <taxon>Paraburkholderia</taxon>
    </lineage>
</organism>
<accession>A0A1N6E5R2</accession>
<dbReference type="SUPFAM" id="SSF47413">
    <property type="entry name" value="lambda repressor-like DNA-binding domains"/>
    <property type="match status" value="1"/>
</dbReference>
<dbReference type="EMBL" id="FSRM01000001">
    <property type="protein sequence ID" value="SIN78267.1"/>
    <property type="molecule type" value="Genomic_DNA"/>
</dbReference>
<gene>
    <name evidence="2" type="ORF">SAMN05444168_0195</name>
</gene>
<dbReference type="InterPro" id="IPR010982">
    <property type="entry name" value="Lambda_DNA-bd_dom_sf"/>
</dbReference>
<dbReference type="PANTHER" id="PTHR40455:SF1">
    <property type="entry name" value="ANTITOXIN HIGA"/>
    <property type="match status" value="1"/>
</dbReference>
<dbReference type="Pfam" id="PF01381">
    <property type="entry name" value="HTH_3"/>
    <property type="match status" value="1"/>
</dbReference>
<feature type="domain" description="HTH cro/C1-type" evidence="1">
    <location>
        <begin position="88"/>
        <end position="140"/>
    </location>
</feature>
<dbReference type="GO" id="GO:0006355">
    <property type="term" value="P:regulation of DNA-templated transcription"/>
    <property type="evidence" value="ECO:0007669"/>
    <property type="project" value="InterPro"/>
</dbReference>
<dbReference type="Proteomes" id="UP000184693">
    <property type="component" value="Unassembled WGS sequence"/>
</dbReference>
<dbReference type="RefSeq" id="WP_074262589.1">
    <property type="nucleotide sequence ID" value="NZ_FSRM01000001.1"/>
</dbReference>
<dbReference type="AlphaFoldDB" id="A0A1N6E5R2"/>
<evidence type="ECO:0000259" key="1">
    <source>
        <dbReference type="PROSITE" id="PS50943"/>
    </source>
</evidence>
<sequence length="143" mass="15425">MEALIFSSTEVAELAGHFGALSEKVPLRPIADVAEYEEAVRVLNALLDVGAADETHPLAGLVTALGEFIVDFDDAHYSLPDAMPAEVLRALMDQHGIRQSELPEIGSQGVVSEILNGKRELNARQIRDVSKRFGVSPAVFFPA</sequence>
<reference evidence="2 3" key="1">
    <citation type="submission" date="2016-11" db="EMBL/GenBank/DDBJ databases">
        <authorList>
            <person name="Jaros S."/>
            <person name="Januszkiewicz K."/>
            <person name="Wedrychowicz H."/>
        </authorList>
    </citation>
    <scope>NUCLEOTIDE SEQUENCE [LARGE SCALE GENOMIC DNA]</scope>
    <source>
        <strain evidence="2 3">GAS86</strain>
    </source>
</reference>
<evidence type="ECO:0000313" key="2">
    <source>
        <dbReference type="EMBL" id="SIN78267.1"/>
    </source>
</evidence>
<dbReference type="CDD" id="cd00093">
    <property type="entry name" value="HTH_XRE"/>
    <property type="match status" value="1"/>
</dbReference>
<name>A0A1N6E5R2_9BURK</name>